<accession>A0ABV1TCK4</accession>
<gene>
    <name evidence="3" type="ORF">ABT211_10745</name>
</gene>
<dbReference type="RefSeq" id="WP_351956387.1">
    <property type="nucleotide sequence ID" value="NZ_JBEOZM010000003.1"/>
</dbReference>
<reference evidence="3 4" key="1">
    <citation type="submission" date="2024-06" db="EMBL/GenBank/DDBJ databases">
        <title>The Natural Products Discovery Center: Release of the First 8490 Sequenced Strains for Exploring Actinobacteria Biosynthetic Diversity.</title>
        <authorList>
            <person name="Kalkreuter E."/>
            <person name="Kautsar S.A."/>
            <person name="Yang D."/>
            <person name="Bader C.D."/>
            <person name="Teijaro C.N."/>
            <person name="Fluegel L."/>
            <person name="Davis C.M."/>
            <person name="Simpson J.R."/>
            <person name="Lauterbach L."/>
            <person name="Steele A.D."/>
            <person name="Gui C."/>
            <person name="Meng S."/>
            <person name="Li G."/>
            <person name="Viehrig K."/>
            <person name="Ye F."/>
            <person name="Su P."/>
            <person name="Kiefer A.F."/>
            <person name="Nichols A."/>
            <person name="Cepeda A.J."/>
            <person name="Yan W."/>
            <person name="Fan B."/>
            <person name="Jiang Y."/>
            <person name="Adhikari A."/>
            <person name="Zheng C.-J."/>
            <person name="Schuster L."/>
            <person name="Cowan T.M."/>
            <person name="Smanski M.J."/>
            <person name="Chevrette M.G."/>
            <person name="De Carvalho L.P.S."/>
            <person name="Shen B."/>
        </authorList>
    </citation>
    <scope>NUCLEOTIDE SEQUENCE [LARGE SCALE GENOMIC DNA]</scope>
    <source>
        <strain evidence="3 4">NPDC001694</strain>
    </source>
</reference>
<dbReference type="EMBL" id="JBEOZM010000003">
    <property type="protein sequence ID" value="MER6267763.1"/>
    <property type="molecule type" value="Genomic_DNA"/>
</dbReference>
<dbReference type="Pfam" id="PF07859">
    <property type="entry name" value="Abhydrolase_3"/>
    <property type="match status" value="1"/>
</dbReference>
<keyword evidence="1 3" id="KW-0378">Hydrolase</keyword>
<dbReference type="PANTHER" id="PTHR48081">
    <property type="entry name" value="AB HYDROLASE SUPERFAMILY PROTEIN C4A8.06C"/>
    <property type="match status" value="1"/>
</dbReference>
<dbReference type="SUPFAM" id="SSF53474">
    <property type="entry name" value="alpha/beta-Hydrolases"/>
    <property type="match status" value="1"/>
</dbReference>
<evidence type="ECO:0000259" key="2">
    <source>
        <dbReference type="Pfam" id="PF07859"/>
    </source>
</evidence>
<evidence type="ECO:0000313" key="4">
    <source>
        <dbReference type="Proteomes" id="UP001490365"/>
    </source>
</evidence>
<dbReference type="PANTHER" id="PTHR48081:SF8">
    <property type="entry name" value="ALPHA_BETA HYDROLASE FOLD-3 DOMAIN-CONTAINING PROTEIN-RELATED"/>
    <property type="match status" value="1"/>
</dbReference>
<comment type="caution">
    <text evidence="3">The sequence shown here is derived from an EMBL/GenBank/DDBJ whole genome shotgun (WGS) entry which is preliminary data.</text>
</comment>
<dbReference type="Gene3D" id="3.40.50.1820">
    <property type="entry name" value="alpha/beta hydrolase"/>
    <property type="match status" value="1"/>
</dbReference>
<organism evidence="3 4">
    <name type="scientific">Streptomyces sp. 900105755</name>
    <dbReference type="NCBI Taxonomy" id="3154389"/>
    <lineage>
        <taxon>Bacteria</taxon>
        <taxon>Bacillati</taxon>
        <taxon>Actinomycetota</taxon>
        <taxon>Actinomycetes</taxon>
        <taxon>Kitasatosporales</taxon>
        <taxon>Streptomycetaceae</taxon>
        <taxon>Streptomyces</taxon>
    </lineage>
</organism>
<sequence length="322" mass="34779">MSEATPVTPVLEPAAQAFVEATANPPYLFDLAPAEGRKAVDEVQSGDIAKPAVDEEWITVEGGPTGTVRARIVKPAGTTATLPVILYIHGAGWVFGNAHTHDRLVRELATGANAAVVFPEYDLSPEHRYPVAIEQNWTVAQWVLTHGATRNLDATRIAVAGDSVGGNMSAALTLMAKERGGLPLLQQVLFYPVTDATFDTASYHQFATGYFLRRDGMQWFWDQYTTDETERAQITASPLRATTEQLTGLPPALVITGEADVLRDEGEAYANKLRAAGVPVTAVRFQGIIHDFVMLNALRETHAAEAAINLAVRTLHTALHTA</sequence>
<dbReference type="GO" id="GO:0016787">
    <property type="term" value="F:hydrolase activity"/>
    <property type="evidence" value="ECO:0007669"/>
    <property type="project" value="UniProtKB-KW"/>
</dbReference>
<evidence type="ECO:0000313" key="3">
    <source>
        <dbReference type="EMBL" id="MER6267763.1"/>
    </source>
</evidence>
<dbReference type="InterPro" id="IPR050300">
    <property type="entry name" value="GDXG_lipolytic_enzyme"/>
</dbReference>
<evidence type="ECO:0000256" key="1">
    <source>
        <dbReference type="ARBA" id="ARBA00022801"/>
    </source>
</evidence>
<dbReference type="InterPro" id="IPR013094">
    <property type="entry name" value="AB_hydrolase_3"/>
</dbReference>
<protein>
    <submittedName>
        <fullName evidence="3">Alpha/beta hydrolase</fullName>
    </submittedName>
</protein>
<feature type="domain" description="Alpha/beta hydrolase fold-3" evidence="2">
    <location>
        <begin position="85"/>
        <end position="293"/>
    </location>
</feature>
<name>A0ABV1TCK4_9ACTN</name>
<keyword evidence="4" id="KW-1185">Reference proteome</keyword>
<proteinExistence type="predicted"/>
<dbReference type="Proteomes" id="UP001490365">
    <property type="component" value="Unassembled WGS sequence"/>
</dbReference>
<dbReference type="InterPro" id="IPR029058">
    <property type="entry name" value="AB_hydrolase_fold"/>
</dbReference>